<feature type="domain" description="Palmitoyltransferase DHHC" evidence="9">
    <location>
        <begin position="786"/>
        <end position="898"/>
    </location>
</feature>
<feature type="transmembrane region" description="Helical" evidence="8">
    <location>
        <begin position="875"/>
        <end position="895"/>
    </location>
</feature>
<evidence type="ECO:0000256" key="5">
    <source>
        <dbReference type="ARBA" id="ARBA00023136"/>
    </source>
</evidence>
<keyword evidence="5 8" id="KW-0472">Membrane</keyword>
<dbReference type="GO" id="GO:0019706">
    <property type="term" value="F:protein-cysteine S-palmitoyltransferase activity"/>
    <property type="evidence" value="ECO:0007669"/>
    <property type="project" value="TreeGrafter"/>
</dbReference>
<feature type="transmembrane region" description="Helical" evidence="8">
    <location>
        <begin position="705"/>
        <end position="724"/>
    </location>
</feature>
<comment type="caution">
    <text evidence="10">The sequence shown here is derived from an EMBL/GenBank/DDBJ whole genome shotgun (WGS) entry which is preliminary data.</text>
</comment>
<dbReference type="PANTHER" id="PTHR22883">
    <property type="entry name" value="ZINC FINGER DHHC DOMAIN CONTAINING PROTEIN"/>
    <property type="match status" value="1"/>
</dbReference>
<evidence type="ECO:0000259" key="9">
    <source>
        <dbReference type="Pfam" id="PF01529"/>
    </source>
</evidence>
<evidence type="ECO:0000256" key="4">
    <source>
        <dbReference type="ARBA" id="ARBA00022989"/>
    </source>
</evidence>
<keyword evidence="6" id="KW-0012">Acyltransferase</keyword>
<dbReference type="InterPro" id="IPR039859">
    <property type="entry name" value="PFA4/ZDH16/20/ERF2-like"/>
</dbReference>
<evidence type="ECO:0000313" key="11">
    <source>
        <dbReference type="Proteomes" id="UP001209570"/>
    </source>
</evidence>
<comment type="subcellular location">
    <subcellularLocation>
        <location evidence="1">Membrane</location>
        <topology evidence="1">Multi-pass membrane protein</topology>
    </subcellularLocation>
</comment>
<dbReference type="GO" id="GO:0006612">
    <property type="term" value="P:protein targeting to membrane"/>
    <property type="evidence" value="ECO:0007669"/>
    <property type="project" value="TreeGrafter"/>
</dbReference>
<reference evidence="10" key="1">
    <citation type="submission" date="2021-12" db="EMBL/GenBank/DDBJ databases">
        <title>Prjna785345.</title>
        <authorList>
            <person name="Rujirawat T."/>
            <person name="Krajaejun T."/>
        </authorList>
    </citation>
    <scope>NUCLEOTIDE SEQUENCE</scope>
    <source>
        <strain evidence="10">Pi057C3</strain>
    </source>
</reference>
<keyword evidence="3 8" id="KW-0812">Transmembrane</keyword>
<gene>
    <name evidence="10" type="ORF">P43SY_006574</name>
</gene>
<dbReference type="GO" id="GO:0005783">
    <property type="term" value="C:endoplasmic reticulum"/>
    <property type="evidence" value="ECO:0007669"/>
    <property type="project" value="TreeGrafter"/>
</dbReference>
<dbReference type="PANTHER" id="PTHR22883:SF203">
    <property type="entry name" value="PALMITOYLTRANSFERASE"/>
    <property type="match status" value="1"/>
</dbReference>
<evidence type="ECO:0000256" key="7">
    <source>
        <dbReference type="SAM" id="MobiDB-lite"/>
    </source>
</evidence>
<dbReference type="EMBL" id="JAKCXM010000230">
    <property type="protein sequence ID" value="KAJ0398020.1"/>
    <property type="molecule type" value="Genomic_DNA"/>
</dbReference>
<proteinExistence type="predicted"/>
<feature type="transmembrane region" description="Helical" evidence="8">
    <location>
        <begin position="736"/>
        <end position="756"/>
    </location>
</feature>
<dbReference type="PROSITE" id="PS50216">
    <property type="entry name" value="DHHC"/>
    <property type="match status" value="1"/>
</dbReference>
<keyword evidence="2" id="KW-0808">Transferase</keyword>
<dbReference type="GO" id="GO:0016020">
    <property type="term" value="C:membrane"/>
    <property type="evidence" value="ECO:0007669"/>
    <property type="project" value="UniProtKB-SubCell"/>
</dbReference>
<dbReference type="Pfam" id="PF01529">
    <property type="entry name" value="DHHC"/>
    <property type="match status" value="1"/>
</dbReference>
<dbReference type="AlphaFoldDB" id="A0AAD5LE84"/>
<evidence type="ECO:0000256" key="2">
    <source>
        <dbReference type="ARBA" id="ARBA00022679"/>
    </source>
</evidence>
<keyword evidence="4 8" id="KW-1133">Transmembrane helix</keyword>
<feature type="region of interest" description="Disordered" evidence="7">
    <location>
        <begin position="909"/>
        <end position="983"/>
    </location>
</feature>
<name>A0AAD5LE84_PYTIN</name>
<evidence type="ECO:0000256" key="8">
    <source>
        <dbReference type="SAM" id="Phobius"/>
    </source>
</evidence>
<sequence length="983" mass="107352">MLSDAHEHAAPDTRCLVALVRNWRAEKHSSTCSHCGFESSCARSVYVVTDDAQGAGELVRLTDLLSSHAVGRHGLHALCFAEPSRCGLTERCAFCDDADRRAWLHFVGGQPNPAHTFQEMLFEWNPDAASPSFRAVIAEFERLVAASPEASGSCYRPHPVEIEMVLLPVSALATQSLMRRVQEAEQSPGNAGFRITSVVFSGQMMDDDGDLRDWQSLVHSADEMVIPQDPQLSLFATCDIRDLTIELPLASDADLLLLPSLETALSSHGQTLRELTLSVRAASTDIICDAVNELLARAVFSPVSALRLDNVKLDFGSQRNAVAFADEQVERMISIINDADASRDSTQDDSLAYHHRRLTIEQTSWRGVTGETMARLLRAAGGVRELVLSTNNAVDSISAADVAAIVAGVPTLHTLVADISRSDVAPTLEYSQTSSRRTSSVASLGLRFHSLDAAQITEALDGILRVGGERLTTLSIGPCNKQRLGEQVDALLDDAAASLIVARCPQLQRLDVGPIDEGFVTAWTDALRDDTTNWPESEDFEEGTHMENEGMEAAEVELLTRVATVVYESEWLRSVTFSTAMRHDKTALLASIPVRSSAMDRARPSARSRQLAILCRCNTVAISRRRFLFAWASICRRRDRREALPTKMDAEVRITVQDDAARATQEAATGSTTSLTADPSRLALGPVRKNGFEAPYSKDQVIACVGHLVSAACFYIAAGSFLLNRERTASLAIVHLTYVALAIHVPSMILLIASWISCEKIDPCKDVQETLPNGWLGFKLSGPRWEKVRYCAVCRKAVPGLDHHCTWLQTCVGKSNYAQFFTVACTGTIQFLSQAIYASFCLVWVELPVDSVGQTSVVSQGLLAACVIISIPCTMMYFILLGFHVHLYFLGYGTYEWMLRRRREQRAKAAAAQASKEASSTETTTTRVPLSRPAQPEQTAGPREARHHSSVGSANGDFVSADEDDSPSETSSTTSTVRELTAL</sequence>
<accession>A0AAD5LE84</accession>
<dbReference type="InterPro" id="IPR001594">
    <property type="entry name" value="Palmitoyltrfase_DHHC"/>
</dbReference>
<organism evidence="10 11">
    <name type="scientific">Pythium insidiosum</name>
    <name type="common">Pythiosis disease agent</name>
    <dbReference type="NCBI Taxonomy" id="114742"/>
    <lineage>
        <taxon>Eukaryota</taxon>
        <taxon>Sar</taxon>
        <taxon>Stramenopiles</taxon>
        <taxon>Oomycota</taxon>
        <taxon>Peronosporomycetes</taxon>
        <taxon>Pythiales</taxon>
        <taxon>Pythiaceae</taxon>
        <taxon>Pythium</taxon>
    </lineage>
</organism>
<feature type="compositionally biased region" description="Low complexity" evidence="7">
    <location>
        <begin position="909"/>
        <end position="927"/>
    </location>
</feature>
<dbReference type="Proteomes" id="UP001209570">
    <property type="component" value="Unassembled WGS sequence"/>
</dbReference>
<evidence type="ECO:0000256" key="1">
    <source>
        <dbReference type="ARBA" id="ARBA00004141"/>
    </source>
</evidence>
<evidence type="ECO:0000256" key="3">
    <source>
        <dbReference type="ARBA" id="ARBA00022692"/>
    </source>
</evidence>
<keyword evidence="11" id="KW-1185">Reference proteome</keyword>
<evidence type="ECO:0000256" key="6">
    <source>
        <dbReference type="ARBA" id="ARBA00023315"/>
    </source>
</evidence>
<evidence type="ECO:0000313" key="10">
    <source>
        <dbReference type="EMBL" id="KAJ0398020.1"/>
    </source>
</evidence>
<protein>
    <recommendedName>
        <fullName evidence="9">Palmitoyltransferase DHHC domain-containing protein</fullName>
    </recommendedName>
</protein>
<dbReference type="GO" id="GO:0005794">
    <property type="term" value="C:Golgi apparatus"/>
    <property type="evidence" value="ECO:0007669"/>
    <property type="project" value="TreeGrafter"/>
</dbReference>